<protein>
    <submittedName>
        <fullName evidence="2">Uncharacterized protein</fullName>
    </submittedName>
</protein>
<dbReference type="EMBL" id="BLAL01000149">
    <property type="protein sequence ID" value="GES85398.1"/>
    <property type="molecule type" value="Genomic_DNA"/>
</dbReference>
<reference evidence="2" key="1">
    <citation type="submission" date="2019-10" db="EMBL/GenBank/DDBJ databases">
        <title>Conservation and host-specific expression of non-tandemly repeated heterogenous ribosome RNA gene in arbuscular mycorrhizal fungi.</title>
        <authorList>
            <person name="Maeda T."/>
            <person name="Kobayashi Y."/>
            <person name="Nakagawa T."/>
            <person name="Ezawa T."/>
            <person name="Yamaguchi K."/>
            <person name="Bino T."/>
            <person name="Nishimoto Y."/>
            <person name="Shigenobu S."/>
            <person name="Kawaguchi M."/>
        </authorList>
    </citation>
    <scope>NUCLEOTIDE SEQUENCE</scope>
    <source>
        <strain evidence="2">HR1</strain>
    </source>
</reference>
<dbReference type="AlphaFoldDB" id="A0A8H3QMP2"/>
<gene>
    <name evidence="2" type="ORF">RCL2_001250700</name>
</gene>
<keyword evidence="1" id="KW-0732">Signal</keyword>
<accession>A0A8H3QMP2</accession>
<evidence type="ECO:0000256" key="1">
    <source>
        <dbReference type="SAM" id="SignalP"/>
    </source>
</evidence>
<name>A0A8H3QMP2_9GLOM</name>
<feature type="chain" id="PRO_5034292734" evidence="1">
    <location>
        <begin position="23"/>
        <end position="203"/>
    </location>
</feature>
<proteinExistence type="predicted"/>
<organism evidence="2 3">
    <name type="scientific">Rhizophagus clarus</name>
    <dbReference type="NCBI Taxonomy" id="94130"/>
    <lineage>
        <taxon>Eukaryota</taxon>
        <taxon>Fungi</taxon>
        <taxon>Fungi incertae sedis</taxon>
        <taxon>Mucoromycota</taxon>
        <taxon>Glomeromycotina</taxon>
        <taxon>Glomeromycetes</taxon>
        <taxon>Glomerales</taxon>
        <taxon>Glomeraceae</taxon>
        <taxon>Rhizophagus</taxon>
    </lineage>
</organism>
<dbReference type="Proteomes" id="UP000615446">
    <property type="component" value="Unassembled WGS sequence"/>
</dbReference>
<feature type="signal peptide" evidence="1">
    <location>
        <begin position="1"/>
        <end position="22"/>
    </location>
</feature>
<evidence type="ECO:0000313" key="3">
    <source>
        <dbReference type="Proteomes" id="UP000615446"/>
    </source>
</evidence>
<evidence type="ECO:0000313" key="2">
    <source>
        <dbReference type="EMBL" id="GES85398.1"/>
    </source>
</evidence>
<comment type="caution">
    <text evidence="2">The sequence shown here is derived from an EMBL/GenBank/DDBJ whole genome shotgun (WGS) entry which is preliminary data.</text>
</comment>
<sequence length="203" mass="23012">MDLVVAGVTLVLASLLPQSTAGMHEIMHCFVDLPSSWRWMFSSIKALWRWCEGLAKGISEDSEDYNDDFSLDESVGDYNSDSSLDEFVCEVNSEKKLGKDDDQVQDKKIIKKQTREQKGFLTNRFLTLMTSPLMVLKITDSSLLLMYKILCQAMLSIFYNEIMLCLSILQLKHSMKEVSGMGTSRQNEESELRSVVKSLSNVV</sequence>